<gene>
    <name evidence="1" type="ORF">P5673_021202</name>
</gene>
<evidence type="ECO:0000313" key="1">
    <source>
        <dbReference type="EMBL" id="KAK2556653.1"/>
    </source>
</evidence>
<protein>
    <submittedName>
        <fullName evidence="1">Uncharacterized protein</fullName>
    </submittedName>
</protein>
<name>A0AAD9V0H1_ACRCE</name>
<reference evidence="1" key="1">
    <citation type="journal article" date="2023" name="G3 (Bethesda)">
        <title>Whole genome assembly and annotation of the endangered Caribbean coral Acropora cervicornis.</title>
        <authorList>
            <person name="Selwyn J.D."/>
            <person name="Vollmer S.V."/>
        </authorList>
    </citation>
    <scope>NUCLEOTIDE SEQUENCE</scope>
    <source>
        <strain evidence="1">K2</strain>
    </source>
</reference>
<sequence>MLLIDHVENMIHNYLNFSRDLVTLLSAVIMERTVSPFVKYKASFCVTFDGEQKTARCQAFTQVTLTCGPCGLLFFRSTPVVVTFSEIWKRGYTQRIRERTAW</sequence>
<accession>A0AAD9V0H1</accession>
<reference evidence="1" key="2">
    <citation type="journal article" date="2023" name="Science">
        <title>Genomic signatures of disease resistance in endangered staghorn corals.</title>
        <authorList>
            <person name="Vollmer S.V."/>
            <person name="Selwyn J.D."/>
            <person name="Despard B.A."/>
            <person name="Roesel C.L."/>
        </authorList>
    </citation>
    <scope>NUCLEOTIDE SEQUENCE</scope>
    <source>
        <strain evidence="1">K2</strain>
    </source>
</reference>
<comment type="caution">
    <text evidence="1">The sequence shown here is derived from an EMBL/GenBank/DDBJ whole genome shotgun (WGS) entry which is preliminary data.</text>
</comment>
<keyword evidence="2" id="KW-1185">Reference proteome</keyword>
<dbReference type="AlphaFoldDB" id="A0AAD9V0H1"/>
<dbReference type="Proteomes" id="UP001249851">
    <property type="component" value="Unassembled WGS sequence"/>
</dbReference>
<organism evidence="1 2">
    <name type="scientific">Acropora cervicornis</name>
    <name type="common">Staghorn coral</name>
    <dbReference type="NCBI Taxonomy" id="6130"/>
    <lineage>
        <taxon>Eukaryota</taxon>
        <taxon>Metazoa</taxon>
        <taxon>Cnidaria</taxon>
        <taxon>Anthozoa</taxon>
        <taxon>Hexacorallia</taxon>
        <taxon>Scleractinia</taxon>
        <taxon>Astrocoeniina</taxon>
        <taxon>Acroporidae</taxon>
        <taxon>Acropora</taxon>
    </lineage>
</organism>
<evidence type="ECO:0000313" key="2">
    <source>
        <dbReference type="Proteomes" id="UP001249851"/>
    </source>
</evidence>
<proteinExistence type="predicted"/>
<dbReference type="EMBL" id="JARQWQ010000054">
    <property type="protein sequence ID" value="KAK2556653.1"/>
    <property type="molecule type" value="Genomic_DNA"/>
</dbReference>